<accession>A0A918GHC5</accession>
<evidence type="ECO:0000313" key="2">
    <source>
        <dbReference type="EMBL" id="GGS32671.1"/>
    </source>
</evidence>
<evidence type="ECO:0000313" key="3">
    <source>
        <dbReference type="Proteomes" id="UP000653493"/>
    </source>
</evidence>
<keyword evidence="3" id="KW-1185">Reference proteome</keyword>
<dbReference type="EMBL" id="BMSL01000004">
    <property type="protein sequence ID" value="GGS32671.1"/>
    <property type="molecule type" value="Genomic_DNA"/>
</dbReference>
<feature type="compositionally biased region" description="Low complexity" evidence="1">
    <location>
        <begin position="39"/>
        <end position="53"/>
    </location>
</feature>
<reference evidence="2" key="1">
    <citation type="journal article" date="2014" name="Int. J. Syst. Evol. Microbiol.">
        <title>Complete genome sequence of Corynebacterium casei LMG S-19264T (=DSM 44701T), isolated from a smear-ripened cheese.</title>
        <authorList>
            <consortium name="US DOE Joint Genome Institute (JGI-PGF)"/>
            <person name="Walter F."/>
            <person name="Albersmeier A."/>
            <person name="Kalinowski J."/>
            <person name="Ruckert C."/>
        </authorList>
    </citation>
    <scope>NUCLEOTIDE SEQUENCE</scope>
    <source>
        <strain evidence="2">JCM 4234</strain>
    </source>
</reference>
<feature type="region of interest" description="Disordered" evidence="1">
    <location>
        <begin position="1"/>
        <end position="62"/>
    </location>
</feature>
<sequence length="62" mass="6250">MAEASLTPAGRDLLERGRRLMAAAPPRGPDAGVDDSESAVGAARAAPTALTNAMNARDTEAS</sequence>
<gene>
    <name evidence="2" type="ORF">GCM10010238_22330</name>
</gene>
<name>A0A918GHC5_STRGD</name>
<organism evidence="2 3">
    <name type="scientific">Streptomyces griseoviridis</name>
    <dbReference type="NCBI Taxonomy" id="45398"/>
    <lineage>
        <taxon>Bacteria</taxon>
        <taxon>Bacillati</taxon>
        <taxon>Actinomycetota</taxon>
        <taxon>Actinomycetes</taxon>
        <taxon>Kitasatosporales</taxon>
        <taxon>Streptomycetaceae</taxon>
        <taxon>Streptomyces</taxon>
    </lineage>
</organism>
<dbReference type="AlphaFoldDB" id="A0A918GHC5"/>
<dbReference type="Proteomes" id="UP000653493">
    <property type="component" value="Unassembled WGS sequence"/>
</dbReference>
<reference evidence="2" key="2">
    <citation type="submission" date="2020-09" db="EMBL/GenBank/DDBJ databases">
        <authorList>
            <person name="Sun Q."/>
            <person name="Ohkuma M."/>
        </authorList>
    </citation>
    <scope>NUCLEOTIDE SEQUENCE</scope>
    <source>
        <strain evidence="2">JCM 4234</strain>
    </source>
</reference>
<proteinExistence type="predicted"/>
<comment type="caution">
    <text evidence="2">The sequence shown here is derived from an EMBL/GenBank/DDBJ whole genome shotgun (WGS) entry which is preliminary data.</text>
</comment>
<evidence type="ECO:0000256" key="1">
    <source>
        <dbReference type="SAM" id="MobiDB-lite"/>
    </source>
</evidence>
<protein>
    <submittedName>
        <fullName evidence="2">Uncharacterized protein</fullName>
    </submittedName>
</protein>